<evidence type="ECO:0000256" key="4">
    <source>
        <dbReference type="ARBA" id="ARBA00023163"/>
    </source>
</evidence>
<organism evidence="6">
    <name type="scientific">Solibacter usitatus (strain Ellin6076)</name>
    <dbReference type="NCBI Taxonomy" id="234267"/>
    <lineage>
        <taxon>Bacteria</taxon>
        <taxon>Pseudomonadati</taxon>
        <taxon>Acidobacteriota</taxon>
        <taxon>Terriglobia</taxon>
        <taxon>Bryobacterales</taxon>
        <taxon>Solibacteraceae</taxon>
        <taxon>Candidatus Solibacter</taxon>
    </lineage>
</organism>
<dbReference type="PANTHER" id="PTHR43133:SF39">
    <property type="entry name" value="SIMILAR TO RNA POLYMERASE SIGMA-E FACTOR"/>
    <property type="match status" value="1"/>
</dbReference>
<dbReference type="Gene3D" id="1.10.10.10">
    <property type="entry name" value="Winged helix-like DNA-binding domain superfamily/Winged helix DNA-binding domain"/>
    <property type="match status" value="1"/>
</dbReference>
<evidence type="ECO:0000256" key="3">
    <source>
        <dbReference type="ARBA" id="ARBA00023082"/>
    </source>
</evidence>
<dbReference type="Gene3D" id="1.10.1740.10">
    <property type="match status" value="1"/>
</dbReference>
<keyword evidence="2" id="KW-0805">Transcription regulation</keyword>
<comment type="similarity">
    <text evidence="1">Belongs to the sigma-70 factor family. ECF subfamily.</text>
</comment>
<dbReference type="InterPro" id="IPR053812">
    <property type="entry name" value="HTH_Sigma70_ECF-like"/>
</dbReference>
<dbReference type="NCBIfam" id="TIGR02999">
    <property type="entry name" value="Sig-70_X6"/>
    <property type="match status" value="1"/>
</dbReference>
<dbReference type="GO" id="GO:0006352">
    <property type="term" value="P:DNA-templated transcription initiation"/>
    <property type="evidence" value="ECO:0007669"/>
    <property type="project" value="InterPro"/>
</dbReference>
<dbReference type="InterPro" id="IPR039425">
    <property type="entry name" value="RNA_pol_sigma-70-like"/>
</dbReference>
<keyword evidence="4" id="KW-0804">Transcription</keyword>
<reference evidence="6" key="1">
    <citation type="submission" date="2006-10" db="EMBL/GenBank/DDBJ databases">
        <title>Complete sequence of Solibacter usitatus Ellin6076.</title>
        <authorList>
            <consortium name="US DOE Joint Genome Institute"/>
            <person name="Copeland A."/>
            <person name="Lucas S."/>
            <person name="Lapidus A."/>
            <person name="Barry K."/>
            <person name="Detter J.C."/>
            <person name="Glavina del Rio T."/>
            <person name="Hammon N."/>
            <person name="Israni S."/>
            <person name="Dalin E."/>
            <person name="Tice H."/>
            <person name="Pitluck S."/>
            <person name="Thompson L.S."/>
            <person name="Brettin T."/>
            <person name="Bruce D."/>
            <person name="Han C."/>
            <person name="Tapia R."/>
            <person name="Gilna P."/>
            <person name="Schmutz J."/>
            <person name="Larimer F."/>
            <person name="Land M."/>
            <person name="Hauser L."/>
            <person name="Kyrpides N."/>
            <person name="Mikhailova N."/>
            <person name="Janssen P.H."/>
            <person name="Kuske C.R."/>
            <person name="Richardson P."/>
        </authorList>
    </citation>
    <scope>NUCLEOTIDE SEQUENCE</scope>
    <source>
        <strain evidence="6">Ellin6076</strain>
    </source>
</reference>
<dbReference type="InterPro" id="IPR013324">
    <property type="entry name" value="RNA_pol_sigma_r3/r4-like"/>
</dbReference>
<dbReference type="InParanoid" id="Q02AP7"/>
<protein>
    <submittedName>
        <fullName evidence="6">RNA polymerase, sigma-24 subunit, ECF subfamily</fullName>
    </submittedName>
</protein>
<dbReference type="NCBIfam" id="TIGR02937">
    <property type="entry name" value="sigma70-ECF"/>
    <property type="match status" value="1"/>
</dbReference>
<keyword evidence="3" id="KW-0731">Sigma factor</keyword>
<dbReference type="Pfam" id="PF07638">
    <property type="entry name" value="Sigma70_ECF"/>
    <property type="match status" value="1"/>
</dbReference>
<evidence type="ECO:0000259" key="5">
    <source>
        <dbReference type="Pfam" id="PF07638"/>
    </source>
</evidence>
<dbReference type="InterPro" id="IPR036388">
    <property type="entry name" value="WH-like_DNA-bd_sf"/>
</dbReference>
<dbReference type="InterPro" id="IPR013325">
    <property type="entry name" value="RNA_pol_sigma_r2"/>
</dbReference>
<dbReference type="GO" id="GO:0016987">
    <property type="term" value="F:sigma factor activity"/>
    <property type="evidence" value="ECO:0007669"/>
    <property type="project" value="UniProtKB-KW"/>
</dbReference>
<evidence type="ECO:0000256" key="1">
    <source>
        <dbReference type="ARBA" id="ARBA00010641"/>
    </source>
</evidence>
<dbReference type="InterPro" id="IPR014284">
    <property type="entry name" value="RNA_pol_sigma-70_dom"/>
</dbReference>
<accession>Q02AP7</accession>
<dbReference type="HOGENOM" id="CLU_102127_0_0_0"/>
<name>Q02AP7_SOLUE</name>
<dbReference type="InterPro" id="IPR011517">
    <property type="entry name" value="RNA_pol_sigma70_ECF-like"/>
</dbReference>
<dbReference type="KEGG" id="sus:Acid_0870"/>
<dbReference type="eggNOG" id="COG1595">
    <property type="taxonomic scope" value="Bacteria"/>
</dbReference>
<feature type="domain" description="RNA polymerase sigma-70 ECF-like HTH" evidence="5">
    <location>
        <begin position="26"/>
        <end position="205"/>
    </location>
</feature>
<evidence type="ECO:0000256" key="2">
    <source>
        <dbReference type="ARBA" id="ARBA00023015"/>
    </source>
</evidence>
<evidence type="ECO:0000313" key="6">
    <source>
        <dbReference type="EMBL" id="ABJ81869.1"/>
    </source>
</evidence>
<dbReference type="STRING" id="234267.Acid_0870"/>
<dbReference type="PANTHER" id="PTHR43133">
    <property type="entry name" value="RNA POLYMERASE ECF-TYPE SIGMA FACTO"/>
    <property type="match status" value="1"/>
</dbReference>
<sequence length="206" mass="23472">MLFDYLRQDTPAPGAMFPLSGKTTSESITSLLSQVNGGDRDAFDQLVPLVYHELHRIADGYLRRESQSHTLQPTALVHEVYLRLADYGGNDYESRRHFYAIAAQVMRRILVDHARARCAAKRGAGVKVPMEREHDIARERDRIVICLHDALNALAMEDDVKARLVEMRFFGGMTAEEIAECVSTPVHIVRRELRSAQVWLRREIEA</sequence>
<gene>
    <name evidence="6" type="ordered locus">Acid_0870</name>
</gene>
<dbReference type="AlphaFoldDB" id="Q02AP7"/>
<dbReference type="SUPFAM" id="SSF88659">
    <property type="entry name" value="Sigma3 and sigma4 domains of RNA polymerase sigma factors"/>
    <property type="match status" value="1"/>
</dbReference>
<proteinExistence type="inferred from homology"/>
<dbReference type="EMBL" id="CP000473">
    <property type="protein sequence ID" value="ABJ81869.1"/>
    <property type="molecule type" value="Genomic_DNA"/>
</dbReference>
<dbReference type="SUPFAM" id="SSF88946">
    <property type="entry name" value="Sigma2 domain of RNA polymerase sigma factors"/>
    <property type="match status" value="1"/>
</dbReference>